<accession>A0ABS4ZKV9</accession>
<feature type="domain" description="NAD-dependent epimerase/dehydratase" evidence="1">
    <location>
        <begin position="4"/>
        <end position="236"/>
    </location>
</feature>
<dbReference type="Gene3D" id="3.40.50.720">
    <property type="entry name" value="NAD(P)-binding Rossmann-like Domain"/>
    <property type="match status" value="1"/>
</dbReference>
<evidence type="ECO:0000259" key="1">
    <source>
        <dbReference type="Pfam" id="PF01370"/>
    </source>
</evidence>
<keyword evidence="3" id="KW-1185">Reference proteome</keyword>
<protein>
    <submittedName>
        <fullName evidence="2">Nucleoside-diphosphate-sugar epimerase</fullName>
    </submittedName>
</protein>
<proteinExistence type="predicted"/>
<dbReference type="Pfam" id="PF01370">
    <property type="entry name" value="Epimerase"/>
    <property type="match status" value="1"/>
</dbReference>
<dbReference type="InterPro" id="IPR001509">
    <property type="entry name" value="Epimerase_deHydtase"/>
</dbReference>
<dbReference type="RefSeq" id="WP_165133489.1">
    <property type="nucleotide sequence ID" value="NZ_CP049253.1"/>
</dbReference>
<comment type="caution">
    <text evidence="2">The sequence shown here is derived from an EMBL/GenBank/DDBJ whole genome shotgun (WGS) entry which is preliminary data.</text>
</comment>
<name>A0ABS4ZKV9_9MICO</name>
<organism evidence="2 3">
    <name type="scientific">Microbacterium amylolyticum</name>
    <dbReference type="NCBI Taxonomy" id="936337"/>
    <lineage>
        <taxon>Bacteria</taxon>
        <taxon>Bacillati</taxon>
        <taxon>Actinomycetota</taxon>
        <taxon>Actinomycetes</taxon>
        <taxon>Micrococcales</taxon>
        <taxon>Microbacteriaceae</taxon>
        <taxon>Microbacterium</taxon>
    </lineage>
</organism>
<dbReference type="InterPro" id="IPR036291">
    <property type="entry name" value="NAD(P)-bd_dom_sf"/>
</dbReference>
<dbReference type="Proteomes" id="UP001519362">
    <property type="component" value="Unassembled WGS sequence"/>
</dbReference>
<dbReference type="InterPro" id="IPR050177">
    <property type="entry name" value="Lipid_A_modif_metabolic_enz"/>
</dbReference>
<gene>
    <name evidence="2" type="ORF">JOF34_002219</name>
</gene>
<dbReference type="EMBL" id="JAGIOL010000001">
    <property type="protein sequence ID" value="MBP2437633.1"/>
    <property type="molecule type" value="Genomic_DNA"/>
</dbReference>
<evidence type="ECO:0000313" key="3">
    <source>
        <dbReference type="Proteomes" id="UP001519362"/>
    </source>
</evidence>
<reference evidence="2 3" key="1">
    <citation type="submission" date="2021-03" db="EMBL/GenBank/DDBJ databases">
        <title>Sequencing the genomes of 1000 actinobacteria strains.</title>
        <authorList>
            <person name="Klenk H.-P."/>
        </authorList>
    </citation>
    <scope>NUCLEOTIDE SEQUENCE [LARGE SCALE GENOMIC DNA]</scope>
    <source>
        <strain evidence="2 3">DSM 24221</strain>
    </source>
</reference>
<sequence length="306" mass="33491">MTRVAVTGGAGRLGASVIDRLIYHGYDVVSFDRVTSDRVRSRQVTVDLLDEHATQAAFAAERPDAVVHLAAIAVPGQLPDPEMYRINTQLVWSVLEATTACGANRMLLASSPTVLGYHAPAGWTPDYLPLDEDHPVAPWNGYSTSKVAMEGIVRMAVRRGDALRLGIFRPCYVIAPEEWEGAPTQQGHTVNERLANPLLSAVALFNYVDARDAGDFVATWITKAHEIPNGETFFVGAPDALATQSTADAIRAHLPAFAEHADSITAHQSMFSSERAERLLGWRASRLWRDNVREPDTTPEPQEALR</sequence>
<dbReference type="SUPFAM" id="SSF51735">
    <property type="entry name" value="NAD(P)-binding Rossmann-fold domains"/>
    <property type="match status" value="1"/>
</dbReference>
<evidence type="ECO:0000313" key="2">
    <source>
        <dbReference type="EMBL" id="MBP2437633.1"/>
    </source>
</evidence>
<dbReference type="PANTHER" id="PTHR43245">
    <property type="entry name" value="BIFUNCTIONAL POLYMYXIN RESISTANCE PROTEIN ARNA"/>
    <property type="match status" value="1"/>
</dbReference>